<protein>
    <recommendedName>
        <fullName evidence="4">Transposase MuDR plant domain-containing protein</fullName>
    </recommendedName>
</protein>
<gene>
    <name evidence="2" type="ORF">PIB30_099329</name>
</gene>
<comment type="caution">
    <text evidence="2">The sequence shown here is derived from an EMBL/GenBank/DDBJ whole genome shotgun (WGS) entry which is preliminary data.</text>
</comment>
<reference evidence="2 3" key="1">
    <citation type="journal article" date="2023" name="Plants (Basel)">
        <title>Bridging the Gap: Combining Genomics and Transcriptomics Approaches to Understand Stylosanthes scabra, an Orphan Legume from the Brazilian Caatinga.</title>
        <authorList>
            <person name="Ferreira-Neto J.R.C."/>
            <person name="da Silva M.D."/>
            <person name="Binneck E."/>
            <person name="de Melo N.F."/>
            <person name="da Silva R.H."/>
            <person name="de Melo A.L.T.M."/>
            <person name="Pandolfi V."/>
            <person name="Bustamante F.O."/>
            <person name="Brasileiro-Vidal A.C."/>
            <person name="Benko-Iseppon A.M."/>
        </authorList>
    </citation>
    <scope>NUCLEOTIDE SEQUENCE [LARGE SCALE GENOMIC DNA]</scope>
    <source>
        <tissue evidence="2">Leaves</tissue>
    </source>
</reference>
<feature type="compositionally biased region" description="Acidic residues" evidence="1">
    <location>
        <begin position="115"/>
        <end position="129"/>
    </location>
</feature>
<proteinExistence type="predicted"/>
<feature type="region of interest" description="Disordered" evidence="1">
    <location>
        <begin position="82"/>
        <end position="129"/>
    </location>
</feature>
<feature type="non-terminal residue" evidence="2">
    <location>
        <position position="1"/>
    </location>
</feature>
<evidence type="ECO:0008006" key="4">
    <source>
        <dbReference type="Google" id="ProtNLM"/>
    </source>
</evidence>
<accession>A0ABU6WV07</accession>
<organism evidence="2 3">
    <name type="scientific">Stylosanthes scabra</name>
    <dbReference type="NCBI Taxonomy" id="79078"/>
    <lineage>
        <taxon>Eukaryota</taxon>
        <taxon>Viridiplantae</taxon>
        <taxon>Streptophyta</taxon>
        <taxon>Embryophyta</taxon>
        <taxon>Tracheophyta</taxon>
        <taxon>Spermatophyta</taxon>
        <taxon>Magnoliopsida</taxon>
        <taxon>eudicotyledons</taxon>
        <taxon>Gunneridae</taxon>
        <taxon>Pentapetalae</taxon>
        <taxon>rosids</taxon>
        <taxon>fabids</taxon>
        <taxon>Fabales</taxon>
        <taxon>Fabaceae</taxon>
        <taxon>Papilionoideae</taxon>
        <taxon>50 kb inversion clade</taxon>
        <taxon>dalbergioids sensu lato</taxon>
        <taxon>Dalbergieae</taxon>
        <taxon>Pterocarpus clade</taxon>
        <taxon>Stylosanthes</taxon>
    </lineage>
</organism>
<evidence type="ECO:0000256" key="1">
    <source>
        <dbReference type="SAM" id="MobiDB-lite"/>
    </source>
</evidence>
<keyword evidence="3" id="KW-1185">Reference proteome</keyword>
<evidence type="ECO:0000313" key="2">
    <source>
        <dbReference type="EMBL" id="MED6189781.1"/>
    </source>
</evidence>
<dbReference type="EMBL" id="JASCZI010183884">
    <property type="protein sequence ID" value="MED6189781.1"/>
    <property type="molecule type" value="Genomic_DNA"/>
</dbReference>
<feature type="compositionally biased region" description="Basic and acidic residues" evidence="1">
    <location>
        <begin position="82"/>
        <end position="101"/>
    </location>
</feature>
<sequence length="228" mass="25795">YDEDVALIRDWHIHLVVIPLLELYALLIDEGNSSEADSQSGGGASRNIRRLMLDLNRMLEGSSEGSIPASNLPMANMVDSHDESVVEDPTTHDYQLNHDSDNEQEDNEPVVVPQGEDDDEEEEDEVEEEGVYFFPQSQPAYAQPAIIHQYEHAPHFRSLNLEAMNLGSYGFQGGPDDDPVDEFEVGQQFEDKEAVLLAVKTYSIRRVVEYKILESDRLKYSVQYTNFG</sequence>
<evidence type="ECO:0000313" key="3">
    <source>
        <dbReference type="Proteomes" id="UP001341840"/>
    </source>
</evidence>
<name>A0ABU6WV07_9FABA</name>
<dbReference type="Proteomes" id="UP001341840">
    <property type="component" value="Unassembled WGS sequence"/>
</dbReference>